<proteinExistence type="predicted"/>
<accession>A0A9X4AZV3</accession>
<comment type="caution">
    <text evidence="1">The sequence shown here is derived from an EMBL/GenBank/DDBJ whole genome shotgun (WGS) entry which is preliminary data.</text>
</comment>
<evidence type="ECO:0000313" key="2">
    <source>
        <dbReference type="Proteomes" id="UP001141183"/>
    </source>
</evidence>
<sequence length="54" mass="6281">MSEEYSDLINIGNFTRNAVKSFEKNIVNKTNYLESVEANTNFKNNYSIKEKSNE</sequence>
<protein>
    <submittedName>
        <fullName evidence="1">Uncharacterized protein</fullName>
    </submittedName>
</protein>
<keyword evidence="2" id="KW-1185">Reference proteome</keyword>
<organism evidence="1 2">
    <name type="scientific">Clostridium tertium</name>
    <dbReference type="NCBI Taxonomy" id="1559"/>
    <lineage>
        <taxon>Bacteria</taxon>
        <taxon>Bacillati</taxon>
        <taxon>Bacillota</taxon>
        <taxon>Clostridia</taxon>
        <taxon>Eubacteriales</taxon>
        <taxon>Clostridiaceae</taxon>
        <taxon>Clostridium</taxon>
    </lineage>
</organism>
<evidence type="ECO:0000313" key="1">
    <source>
        <dbReference type="EMBL" id="MDC4240005.1"/>
    </source>
</evidence>
<gene>
    <name evidence="1" type="ORF">NE398_07495</name>
</gene>
<dbReference type="AlphaFoldDB" id="A0A9X4AZV3"/>
<name>A0A9X4AZV3_9CLOT</name>
<dbReference type="Proteomes" id="UP001141183">
    <property type="component" value="Unassembled WGS sequence"/>
</dbReference>
<dbReference type="EMBL" id="JAMRYU010000006">
    <property type="protein sequence ID" value="MDC4240005.1"/>
    <property type="molecule type" value="Genomic_DNA"/>
</dbReference>
<reference evidence="1" key="1">
    <citation type="submission" date="2022-05" db="EMBL/GenBank/DDBJ databases">
        <title>Draft genome sequence of Clostridium tertium strain CP3 isolated from Peru.</title>
        <authorList>
            <person name="Hurtado R."/>
            <person name="Lima L."/>
            <person name="Sousa T."/>
            <person name="Jaiswal A.K."/>
            <person name="Tiwari S."/>
            <person name="Maturrano L."/>
            <person name="Brenig B."/>
            <person name="Azevedo V."/>
        </authorList>
    </citation>
    <scope>NUCLEOTIDE SEQUENCE</scope>
    <source>
        <strain evidence="1">CP3</strain>
    </source>
</reference>
<dbReference type="RefSeq" id="WP_008679039.1">
    <property type="nucleotide sequence ID" value="NZ_CABKOG010000003.1"/>
</dbReference>